<evidence type="ECO:0000313" key="8">
    <source>
        <dbReference type="EMBL" id="RMV72782.1"/>
    </source>
</evidence>
<dbReference type="GO" id="GO:0005886">
    <property type="term" value="C:plasma membrane"/>
    <property type="evidence" value="ECO:0007669"/>
    <property type="project" value="UniProtKB-SubCell"/>
</dbReference>
<dbReference type="InterPro" id="IPR018076">
    <property type="entry name" value="T2SS_GspF_dom"/>
</dbReference>
<feature type="transmembrane region" description="Helical" evidence="6">
    <location>
        <begin position="262"/>
        <end position="279"/>
    </location>
</feature>
<evidence type="ECO:0000259" key="7">
    <source>
        <dbReference type="Pfam" id="PF00482"/>
    </source>
</evidence>
<feature type="transmembrane region" description="Helical" evidence="6">
    <location>
        <begin position="299"/>
        <end position="317"/>
    </location>
</feature>
<evidence type="ECO:0000256" key="2">
    <source>
        <dbReference type="ARBA" id="ARBA00022475"/>
    </source>
</evidence>
<gene>
    <name evidence="8" type="ORF">ALP05_03220</name>
</gene>
<name>A0A3M6EWP6_9PSED</name>
<evidence type="ECO:0000313" key="9">
    <source>
        <dbReference type="Proteomes" id="UP000269872"/>
    </source>
</evidence>
<feature type="transmembrane region" description="Helical" evidence="6">
    <location>
        <begin position="114"/>
        <end position="135"/>
    </location>
</feature>
<dbReference type="InterPro" id="IPR042094">
    <property type="entry name" value="T2SS_GspF_sf"/>
</dbReference>
<comment type="caution">
    <text evidence="8">The sequence shown here is derived from an EMBL/GenBank/DDBJ whole genome shotgun (WGS) entry which is preliminary data.</text>
</comment>
<keyword evidence="5 6" id="KW-0472">Membrane</keyword>
<proteinExistence type="predicted"/>
<protein>
    <recommendedName>
        <fullName evidence="7">Type II secretion system protein GspF domain-containing protein</fullName>
    </recommendedName>
</protein>
<dbReference type="RefSeq" id="WP_122340798.1">
    <property type="nucleotide sequence ID" value="NZ_RBUY01000149.1"/>
</dbReference>
<organism evidence="8 9">
    <name type="scientific">Pseudomonas caricapapayae</name>
    <dbReference type="NCBI Taxonomy" id="46678"/>
    <lineage>
        <taxon>Bacteria</taxon>
        <taxon>Pseudomonadati</taxon>
        <taxon>Pseudomonadota</taxon>
        <taxon>Gammaproteobacteria</taxon>
        <taxon>Pseudomonadales</taxon>
        <taxon>Pseudomonadaceae</taxon>
        <taxon>Pseudomonas</taxon>
    </lineage>
</organism>
<dbReference type="EMBL" id="RBUY01000149">
    <property type="protein sequence ID" value="RMV72782.1"/>
    <property type="molecule type" value="Genomic_DNA"/>
</dbReference>
<dbReference type="PANTHER" id="PTHR35007">
    <property type="entry name" value="INTEGRAL MEMBRANE PROTEIN-RELATED"/>
    <property type="match status" value="1"/>
</dbReference>
<evidence type="ECO:0000256" key="3">
    <source>
        <dbReference type="ARBA" id="ARBA00022692"/>
    </source>
</evidence>
<evidence type="ECO:0000256" key="5">
    <source>
        <dbReference type="ARBA" id="ARBA00023136"/>
    </source>
</evidence>
<dbReference type="Proteomes" id="UP000269872">
    <property type="component" value="Unassembled WGS sequence"/>
</dbReference>
<evidence type="ECO:0000256" key="4">
    <source>
        <dbReference type="ARBA" id="ARBA00022989"/>
    </source>
</evidence>
<dbReference type="PANTHER" id="PTHR35007:SF1">
    <property type="entry name" value="PILUS ASSEMBLY PROTEIN"/>
    <property type="match status" value="1"/>
</dbReference>
<evidence type="ECO:0000256" key="6">
    <source>
        <dbReference type="SAM" id="Phobius"/>
    </source>
</evidence>
<dbReference type="Gene3D" id="1.20.81.30">
    <property type="entry name" value="Type II secretion system (T2SS), domain F"/>
    <property type="match status" value="1"/>
</dbReference>
<sequence>MLDLITLLTFICVLCLFFAALGFSGKRRRAELASQRLAALKAQAPTNDDDAIDSLLKELEATPLAGVPLLGGWLARLWLNINLLGWRSSLLLRGVLVSLGGLLVGTAIGRNTPLPWLFSPLLSALLAAILFAVLLRQALAKHHKALQLRLPQAIDALNRTSRAGVPVSNAFSLVAQHLVGPLGTEFRLVDHWLRLGVPLRRVMQDSAQRVPLSEYRFFAVIVIINQESGGRLGETLDRLASTLRERHELHLKVLAKTSEARASAKIVAALAPCMMFYMYFNAPADFRFLFSDPSGHKVLAYVVVSVSLGLTIIQTMVKRVR</sequence>
<feature type="domain" description="Type II secretion system protein GspF" evidence="7">
    <location>
        <begin position="154"/>
        <end position="279"/>
    </location>
</feature>
<feature type="transmembrane region" description="Helical" evidence="6">
    <location>
        <begin position="90"/>
        <end position="108"/>
    </location>
</feature>
<dbReference type="AlphaFoldDB" id="A0A3M6EWP6"/>
<keyword evidence="4 6" id="KW-1133">Transmembrane helix</keyword>
<keyword evidence="2" id="KW-1003">Cell membrane</keyword>
<evidence type="ECO:0000256" key="1">
    <source>
        <dbReference type="ARBA" id="ARBA00004651"/>
    </source>
</evidence>
<comment type="subcellular location">
    <subcellularLocation>
        <location evidence="1">Cell membrane</location>
        <topology evidence="1">Multi-pass membrane protein</topology>
    </subcellularLocation>
</comment>
<dbReference type="Pfam" id="PF00482">
    <property type="entry name" value="T2SSF"/>
    <property type="match status" value="1"/>
</dbReference>
<accession>A0A3M6EWP6</accession>
<keyword evidence="3 6" id="KW-0812">Transmembrane</keyword>
<reference evidence="8 9" key="1">
    <citation type="submission" date="2018-08" db="EMBL/GenBank/DDBJ databases">
        <title>Recombination of ecologically and evolutionarily significant loci maintains genetic cohesion in the Pseudomonas syringae species complex.</title>
        <authorList>
            <person name="Dillon M."/>
            <person name="Thakur S."/>
            <person name="Almeida R.N.D."/>
            <person name="Weir B.S."/>
            <person name="Guttman D.S."/>
        </authorList>
    </citation>
    <scope>NUCLEOTIDE SEQUENCE [LARGE SCALE GENOMIC DNA]</scope>
    <source>
        <strain evidence="8 9">ICMP 7496</strain>
    </source>
</reference>